<evidence type="ECO:0000313" key="1">
    <source>
        <dbReference type="EMBL" id="CAP37758.1"/>
    </source>
</evidence>
<dbReference type="InParanoid" id="A8XYP2"/>
<keyword evidence="2" id="KW-1185">Reference proteome</keyword>
<dbReference type="GeneID" id="8573624"/>
<dbReference type="WormBase" id="CBG20814">
    <property type="protein sequence ID" value="CBP24099"/>
    <property type="gene ID" value="WBGene00039729"/>
</dbReference>
<dbReference type="EMBL" id="HE600928">
    <property type="protein sequence ID" value="CAP37758.1"/>
    <property type="molecule type" value="Genomic_DNA"/>
</dbReference>
<dbReference type="Proteomes" id="UP000008549">
    <property type="component" value="Unassembled WGS sequence"/>
</dbReference>
<reference evidence="1 2" key="1">
    <citation type="journal article" date="2003" name="PLoS Biol.">
        <title>The genome sequence of Caenorhabditis briggsae: a platform for comparative genomics.</title>
        <authorList>
            <person name="Stein L.D."/>
            <person name="Bao Z."/>
            <person name="Blasiar D."/>
            <person name="Blumenthal T."/>
            <person name="Brent M.R."/>
            <person name="Chen N."/>
            <person name="Chinwalla A."/>
            <person name="Clarke L."/>
            <person name="Clee C."/>
            <person name="Coghlan A."/>
            <person name="Coulson A."/>
            <person name="D'Eustachio P."/>
            <person name="Fitch D.H."/>
            <person name="Fulton L.A."/>
            <person name="Fulton R.E."/>
            <person name="Griffiths-Jones S."/>
            <person name="Harris T.W."/>
            <person name="Hillier L.W."/>
            <person name="Kamath R."/>
            <person name="Kuwabara P.E."/>
            <person name="Mardis E.R."/>
            <person name="Marra M.A."/>
            <person name="Miner T.L."/>
            <person name="Minx P."/>
            <person name="Mullikin J.C."/>
            <person name="Plumb R.W."/>
            <person name="Rogers J."/>
            <person name="Schein J.E."/>
            <person name="Sohrmann M."/>
            <person name="Spieth J."/>
            <person name="Stajich J.E."/>
            <person name="Wei C."/>
            <person name="Willey D."/>
            <person name="Wilson R.K."/>
            <person name="Durbin R."/>
            <person name="Waterston R.H."/>
        </authorList>
    </citation>
    <scope>NUCLEOTIDE SEQUENCE [LARGE SCALE GENOMIC DNA]</scope>
    <source>
        <strain evidence="1 2">AF16</strain>
    </source>
</reference>
<dbReference type="HOGENOM" id="CLU_2529487_0_0_1"/>
<dbReference type="CTD" id="8573624"/>
<accession>A8XYP2</accession>
<evidence type="ECO:0000313" key="3">
    <source>
        <dbReference type="WormBase" id="CBG20814"/>
    </source>
</evidence>
<organism evidence="1 2">
    <name type="scientific">Caenorhabditis briggsae</name>
    <dbReference type="NCBI Taxonomy" id="6238"/>
    <lineage>
        <taxon>Eukaryota</taxon>
        <taxon>Metazoa</taxon>
        <taxon>Ecdysozoa</taxon>
        <taxon>Nematoda</taxon>
        <taxon>Chromadorea</taxon>
        <taxon>Rhabditida</taxon>
        <taxon>Rhabditina</taxon>
        <taxon>Rhabditomorpha</taxon>
        <taxon>Rhabditoidea</taxon>
        <taxon>Rhabditidae</taxon>
        <taxon>Peloderinae</taxon>
        <taxon>Caenorhabditis</taxon>
    </lineage>
</organism>
<dbReference type="KEGG" id="cbr:CBG_20814"/>
<name>A8XYP2_CAEBR</name>
<evidence type="ECO:0000313" key="2">
    <source>
        <dbReference type="Proteomes" id="UP000008549"/>
    </source>
</evidence>
<proteinExistence type="predicted"/>
<gene>
    <name evidence="1 3" type="ORF">CBG20814</name>
    <name evidence="1" type="ORF">CBG_20814</name>
</gene>
<dbReference type="RefSeq" id="XP_002631626.1">
    <property type="nucleotide sequence ID" value="XM_002631580.1"/>
</dbReference>
<protein>
    <submittedName>
        <fullName evidence="1">Protein CBG20814</fullName>
    </submittedName>
</protein>
<sequence>MRLHPGANETALTYDFDFKMGIQFNVGCTNRWTVTWLDVLCHPHIDFMEENYLSMRGLFMKELISTYEEEDQLYPALTALTPFV</sequence>
<dbReference type="AlphaFoldDB" id="A8XYP2"/>
<reference evidence="1 2" key="2">
    <citation type="journal article" date="2011" name="PLoS Genet.">
        <title>Caenorhabditis briggsae recombinant inbred line genotypes reveal inter-strain incompatibility and the evolution of recombination.</title>
        <authorList>
            <person name="Ross J.A."/>
            <person name="Koboldt D.C."/>
            <person name="Staisch J.E."/>
            <person name="Chamberlin H.M."/>
            <person name="Gupta B.P."/>
            <person name="Miller R.D."/>
            <person name="Baird S.E."/>
            <person name="Haag E.S."/>
        </authorList>
    </citation>
    <scope>NUCLEOTIDE SEQUENCE [LARGE SCALE GENOMIC DNA]</scope>
    <source>
        <strain evidence="1 2">AF16</strain>
    </source>
</reference>